<name>A0A1I1I175_9GAMM</name>
<comment type="subcellular location">
    <subcellularLocation>
        <location evidence="1">Cell membrane</location>
        <topology evidence="1">Single-pass membrane protein</topology>
    </subcellularLocation>
    <subcellularLocation>
        <location evidence="7">Cell membrane</location>
        <topology evidence="7">Single-pass type II membrane protein</topology>
    </subcellularLocation>
</comment>
<keyword evidence="10" id="KW-1185">Reference proteome</keyword>
<evidence type="ECO:0000256" key="6">
    <source>
        <dbReference type="ARBA" id="ARBA00023136"/>
    </source>
</evidence>
<evidence type="ECO:0000256" key="4">
    <source>
        <dbReference type="ARBA" id="ARBA00022692"/>
    </source>
</evidence>
<dbReference type="Gene3D" id="3.30.420.270">
    <property type="match status" value="1"/>
</dbReference>
<keyword evidence="5 8" id="KW-1133">Transmembrane helix</keyword>
<dbReference type="InterPro" id="IPR003400">
    <property type="entry name" value="ExbD"/>
</dbReference>
<dbReference type="AlphaFoldDB" id="A0A1I1I175"/>
<dbReference type="EMBL" id="FOLO01000007">
    <property type="protein sequence ID" value="SFC29572.1"/>
    <property type="molecule type" value="Genomic_DNA"/>
</dbReference>
<evidence type="ECO:0000256" key="8">
    <source>
        <dbReference type="SAM" id="Phobius"/>
    </source>
</evidence>
<evidence type="ECO:0000256" key="2">
    <source>
        <dbReference type="ARBA" id="ARBA00005811"/>
    </source>
</evidence>
<feature type="transmembrane region" description="Helical" evidence="8">
    <location>
        <begin position="20"/>
        <end position="38"/>
    </location>
</feature>
<evidence type="ECO:0000313" key="10">
    <source>
        <dbReference type="Proteomes" id="UP000198862"/>
    </source>
</evidence>
<keyword evidence="7" id="KW-0653">Protein transport</keyword>
<dbReference type="GO" id="GO:0005886">
    <property type="term" value="C:plasma membrane"/>
    <property type="evidence" value="ECO:0007669"/>
    <property type="project" value="UniProtKB-SubCell"/>
</dbReference>
<evidence type="ECO:0000256" key="3">
    <source>
        <dbReference type="ARBA" id="ARBA00022475"/>
    </source>
</evidence>
<dbReference type="Proteomes" id="UP000198862">
    <property type="component" value="Unassembled WGS sequence"/>
</dbReference>
<evidence type="ECO:0000313" key="9">
    <source>
        <dbReference type="EMBL" id="SFC29572.1"/>
    </source>
</evidence>
<dbReference type="PANTHER" id="PTHR30558">
    <property type="entry name" value="EXBD MEMBRANE COMPONENT OF PMF-DRIVEN MACROMOLECULE IMPORT SYSTEM"/>
    <property type="match status" value="1"/>
</dbReference>
<keyword evidence="4 7" id="KW-0812">Transmembrane</keyword>
<organism evidence="9 10">
    <name type="scientific">Pseudoalteromonas denitrificans DSM 6059</name>
    <dbReference type="NCBI Taxonomy" id="1123010"/>
    <lineage>
        <taxon>Bacteria</taxon>
        <taxon>Pseudomonadati</taxon>
        <taxon>Pseudomonadota</taxon>
        <taxon>Gammaproteobacteria</taxon>
        <taxon>Alteromonadales</taxon>
        <taxon>Pseudoalteromonadaceae</taxon>
        <taxon>Pseudoalteromonas</taxon>
    </lineage>
</organism>
<dbReference type="GO" id="GO:0015031">
    <property type="term" value="P:protein transport"/>
    <property type="evidence" value="ECO:0007669"/>
    <property type="project" value="UniProtKB-KW"/>
</dbReference>
<comment type="similarity">
    <text evidence="2 7">Belongs to the ExbD/TolR family.</text>
</comment>
<keyword evidence="3" id="KW-1003">Cell membrane</keyword>
<reference evidence="9 10" key="1">
    <citation type="submission" date="2016-10" db="EMBL/GenBank/DDBJ databases">
        <authorList>
            <person name="de Groot N.N."/>
        </authorList>
    </citation>
    <scope>NUCLEOTIDE SEQUENCE [LARGE SCALE GENOMIC DNA]</scope>
    <source>
        <strain evidence="9 10">DSM 6059</strain>
    </source>
</reference>
<dbReference type="PANTHER" id="PTHR30558:SF13">
    <property type="entry name" value="BIOPOLYMER TRANSPORT PROTEIN EXBD2"/>
    <property type="match status" value="1"/>
</dbReference>
<dbReference type="RefSeq" id="WP_091982024.1">
    <property type="nucleotide sequence ID" value="NZ_FOLO01000007.1"/>
</dbReference>
<dbReference type="OrthoDB" id="9793581at2"/>
<dbReference type="Pfam" id="PF02472">
    <property type="entry name" value="ExbD"/>
    <property type="match status" value="1"/>
</dbReference>
<evidence type="ECO:0000256" key="7">
    <source>
        <dbReference type="RuleBase" id="RU003879"/>
    </source>
</evidence>
<evidence type="ECO:0000256" key="5">
    <source>
        <dbReference type="ARBA" id="ARBA00022989"/>
    </source>
</evidence>
<dbReference type="STRING" id="1123010.SAMN02745724_01325"/>
<sequence>MARKQRFREEEDAAVDMTPMLDIVFIMLIFFIVTTSFVKEAGIEVNKPKAAQASKQKNANIFIAINARGEVHMDKSVVDIERVSAKLESLLAEQPTDVVIIQADKDAKHGVVVKVMDAIKTTGVSRISIAGVP</sequence>
<keyword evidence="7" id="KW-0813">Transport</keyword>
<gene>
    <name evidence="9" type="ORF">SAMN02745724_01325</name>
</gene>
<keyword evidence="6 8" id="KW-0472">Membrane</keyword>
<accession>A0A1I1I175</accession>
<dbReference type="GO" id="GO:0022857">
    <property type="term" value="F:transmembrane transporter activity"/>
    <property type="evidence" value="ECO:0007669"/>
    <property type="project" value="InterPro"/>
</dbReference>
<protein>
    <submittedName>
        <fullName evidence="9">Biopolymer transport protein ExbD</fullName>
    </submittedName>
</protein>
<evidence type="ECO:0000256" key="1">
    <source>
        <dbReference type="ARBA" id="ARBA00004162"/>
    </source>
</evidence>
<proteinExistence type="inferred from homology"/>